<name>A0A4Y7SKE1_COPMI</name>
<dbReference type="GO" id="GO:0046872">
    <property type="term" value="F:metal ion binding"/>
    <property type="evidence" value="ECO:0007669"/>
    <property type="project" value="UniProtKB-KW"/>
</dbReference>
<sequence length="1533" mass="169465">MPAAAANDNPGNAVPPTDAQEYPESPPEGCLPSDVSNQEKVLSSAGPSEPAQDEKPAEADDEYEHFYGSDPPASAFHELDKFVEARYSDAAPQSTQSASEGQSEASKFAWGTVEEQARRKEMLDKAVRATQAQPFFSTKSPTIDRDEGDSDDEGDDGGEETALPGPGASGASLSTAGTHPWFRKPKNMSASLYTYFGKVVKPMISCKEGKFLKRPPSYEATQTHSATMWLTPSDAVFSLARYRLDPNGLQMPDVLLWLPHFLITLCCPTPGCTGTLEKNGPTPPRRIVDLDKNFYIVTWQYYCRDGCRHYYSGWSPTLLASLPRWLQLAFPAVISRKGGLARRVITLLRASNQHKMGPSGVRDLMLELHTLRFSTLQLQYLEAGLEMALRQEISTSTSQQTLHSFIPTTIPDFGNFGSLEGYNGFVPSVQYLTTMMNRAIEHDELTANQHTALLAPDQIAITKHIAKVQGVSIFGALWTCMDSRYIRAQALTLTKAHDERLEPLMAVAQSMHRYGYDDPPIAFSDDPVKDKSLLSAAFPGLSANLTPMAVAYGREPLSVPTSVRTILLDSPTLVEAALSSLMNLIEDGSSTSLVVGFDAEWNISRGVGVSVIQLMADLHPDEIFIIPVHRYTVLPPSLIQLLVSPKVYKVGSAIKADFTRLKKQFAAQLAGHTAFNLIDLKEYCIRQGALERNRAGSLDALVESVTGKHLFKDDGARRCDDWEIHPLRNDLRDYAALDVYATLAVFQEAHKRTPPLRITPQTPPSTQVTLFSDDDAFPIAHGTISETQTARGIRVKVPSNNRVVIAVNQVLIPGAAATLHPLPKGRSTGHNKVGSYSLQQLQSMAPAPNSESLFLMVARVEHLVPYKSSLVSITPSAKHPSTSTLNTLNAGMPFLDEDTFEDGDSMDLALSSSSTLDSLTLNSDQQIGDSESGMMDMFQAYSAVERPEGVVEPARISDTIRHLEEIISKPADSNLIFTRIKKDIFHGFNSLPLSRSHGATAPFLRALRDHMFRYDEEARQQVDKVCREKFGLTFEGMLARNSRFITERVPRFVPAPSILVAAMEHVFSVFENAKDAKTGEVLFTPSVCEKANALLDLARQGYFSDIEDVPMYEKAGIDKYGLQKWRCLRGTNNVEGGPHGDIYRKFGALNAGPQFTVNCLTDHRTWYNLQAWALHLFGLDYEYHHDLSMINRVAFLLNFLSDMISGASAYRDWITGDLYEQTSEGFGVCIFPDSLRARYCMEPFTEQSELRYPKLSRGDNWLRKRQGLALPVLPPTTLAARQYFFEKVRHFTEVASANRRTKVDFVTFSQEWNRTADGEQRVYITPEVLSAYGKSWEKANNIRASEDLIYAELESLKTSKRIFAAGDQPFPPHLTTQPTQHEPLQGVRDIVDGPVIPDALSIAIPISHPIPSLTQSHSLFHTSQSGEPIAGPSMLSASSSTASLSSPGLQPSMSEGNDLSEPAKKRRRVIPSDVRKYGKIRTCRRCGKEGCNGLNNIDRCLENPKVPCRKCHRLDCRGGADGGKNCSHIGRGN</sequence>
<keyword evidence="2" id="KW-0540">Nuclease</keyword>
<evidence type="ECO:0000256" key="4">
    <source>
        <dbReference type="ARBA" id="ARBA00022801"/>
    </source>
</evidence>
<protein>
    <recommendedName>
        <fullName evidence="8">3'-5' exonuclease</fullName>
    </recommendedName>
    <alternativeName>
        <fullName evidence="9">Werner Syndrome-like exonuclease</fullName>
    </alternativeName>
</protein>
<comment type="caution">
    <text evidence="13">The sequence shown here is derived from an EMBL/GenBank/DDBJ whole genome shotgun (WGS) entry which is preliminary data.</text>
</comment>
<evidence type="ECO:0000256" key="1">
    <source>
        <dbReference type="ARBA" id="ARBA00004123"/>
    </source>
</evidence>
<dbReference type="PANTHER" id="PTHR13620">
    <property type="entry name" value="3-5 EXONUCLEASE"/>
    <property type="match status" value="1"/>
</dbReference>
<evidence type="ECO:0000259" key="11">
    <source>
        <dbReference type="Pfam" id="PF01612"/>
    </source>
</evidence>
<feature type="compositionally biased region" description="Basic and acidic residues" evidence="10">
    <location>
        <begin position="77"/>
        <end position="87"/>
    </location>
</feature>
<feature type="compositionally biased region" description="Low complexity" evidence="10">
    <location>
        <begin position="1"/>
        <end position="16"/>
    </location>
</feature>
<evidence type="ECO:0000256" key="7">
    <source>
        <dbReference type="ARBA" id="ARBA00023242"/>
    </source>
</evidence>
<dbReference type="InterPro" id="IPR002562">
    <property type="entry name" value="3'-5'_exonuclease_dom"/>
</dbReference>
<accession>A0A4Y7SKE1</accession>
<dbReference type="GO" id="GO:0005634">
    <property type="term" value="C:nucleus"/>
    <property type="evidence" value="ECO:0007669"/>
    <property type="project" value="UniProtKB-SubCell"/>
</dbReference>
<dbReference type="Gene3D" id="3.30.420.10">
    <property type="entry name" value="Ribonuclease H-like superfamily/Ribonuclease H"/>
    <property type="match status" value="1"/>
</dbReference>
<dbReference type="Pfam" id="PF01612">
    <property type="entry name" value="DNA_pol_A_exo1"/>
    <property type="match status" value="1"/>
</dbReference>
<feature type="domain" description="DUF6729" evidence="12">
    <location>
        <begin position="253"/>
        <end position="395"/>
    </location>
</feature>
<keyword evidence="6" id="KW-0460">Magnesium</keyword>
<dbReference type="GO" id="GO:0008408">
    <property type="term" value="F:3'-5' exonuclease activity"/>
    <property type="evidence" value="ECO:0007669"/>
    <property type="project" value="InterPro"/>
</dbReference>
<dbReference type="STRING" id="71717.A0A4Y7SKE1"/>
<dbReference type="InterPro" id="IPR036397">
    <property type="entry name" value="RNaseH_sf"/>
</dbReference>
<organism evidence="13 14">
    <name type="scientific">Coprinellus micaceus</name>
    <name type="common">Glistening ink-cap mushroom</name>
    <name type="synonym">Coprinus micaceus</name>
    <dbReference type="NCBI Taxonomy" id="71717"/>
    <lineage>
        <taxon>Eukaryota</taxon>
        <taxon>Fungi</taxon>
        <taxon>Dikarya</taxon>
        <taxon>Basidiomycota</taxon>
        <taxon>Agaricomycotina</taxon>
        <taxon>Agaricomycetes</taxon>
        <taxon>Agaricomycetidae</taxon>
        <taxon>Agaricales</taxon>
        <taxon>Agaricineae</taxon>
        <taxon>Psathyrellaceae</taxon>
        <taxon>Coprinellus</taxon>
    </lineage>
</organism>
<keyword evidence="5" id="KW-0269">Exonuclease</keyword>
<evidence type="ECO:0000256" key="6">
    <source>
        <dbReference type="ARBA" id="ARBA00022842"/>
    </source>
</evidence>
<dbReference type="Proteomes" id="UP000298030">
    <property type="component" value="Unassembled WGS sequence"/>
</dbReference>
<dbReference type="InterPro" id="IPR012337">
    <property type="entry name" value="RNaseH-like_sf"/>
</dbReference>
<feature type="compositionally biased region" description="Low complexity" evidence="10">
    <location>
        <begin position="1433"/>
        <end position="1446"/>
    </location>
</feature>
<reference evidence="13 14" key="1">
    <citation type="journal article" date="2019" name="Nat. Ecol. Evol.">
        <title>Megaphylogeny resolves global patterns of mushroom evolution.</title>
        <authorList>
            <person name="Varga T."/>
            <person name="Krizsan K."/>
            <person name="Foldi C."/>
            <person name="Dima B."/>
            <person name="Sanchez-Garcia M."/>
            <person name="Sanchez-Ramirez S."/>
            <person name="Szollosi G.J."/>
            <person name="Szarkandi J.G."/>
            <person name="Papp V."/>
            <person name="Albert L."/>
            <person name="Andreopoulos W."/>
            <person name="Angelini C."/>
            <person name="Antonin V."/>
            <person name="Barry K.W."/>
            <person name="Bougher N.L."/>
            <person name="Buchanan P."/>
            <person name="Buyck B."/>
            <person name="Bense V."/>
            <person name="Catcheside P."/>
            <person name="Chovatia M."/>
            <person name="Cooper J."/>
            <person name="Damon W."/>
            <person name="Desjardin D."/>
            <person name="Finy P."/>
            <person name="Geml J."/>
            <person name="Haridas S."/>
            <person name="Hughes K."/>
            <person name="Justo A."/>
            <person name="Karasinski D."/>
            <person name="Kautmanova I."/>
            <person name="Kiss B."/>
            <person name="Kocsube S."/>
            <person name="Kotiranta H."/>
            <person name="LaButti K.M."/>
            <person name="Lechner B.E."/>
            <person name="Liimatainen K."/>
            <person name="Lipzen A."/>
            <person name="Lukacs Z."/>
            <person name="Mihaltcheva S."/>
            <person name="Morgado L.N."/>
            <person name="Niskanen T."/>
            <person name="Noordeloos M.E."/>
            <person name="Ohm R.A."/>
            <person name="Ortiz-Santana B."/>
            <person name="Ovrebo C."/>
            <person name="Racz N."/>
            <person name="Riley R."/>
            <person name="Savchenko A."/>
            <person name="Shiryaev A."/>
            <person name="Soop K."/>
            <person name="Spirin V."/>
            <person name="Szebenyi C."/>
            <person name="Tomsovsky M."/>
            <person name="Tulloss R.E."/>
            <person name="Uehling J."/>
            <person name="Grigoriev I.V."/>
            <person name="Vagvolgyi C."/>
            <person name="Papp T."/>
            <person name="Martin F.M."/>
            <person name="Miettinen O."/>
            <person name="Hibbett D.S."/>
            <person name="Nagy L.G."/>
        </authorList>
    </citation>
    <scope>NUCLEOTIDE SEQUENCE [LARGE SCALE GENOMIC DNA]</scope>
    <source>
        <strain evidence="13 14">FP101781</strain>
    </source>
</reference>
<evidence type="ECO:0000256" key="10">
    <source>
        <dbReference type="SAM" id="MobiDB-lite"/>
    </source>
</evidence>
<feature type="region of interest" description="Disordered" evidence="10">
    <location>
        <begin position="1422"/>
        <end position="1469"/>
    </location>
</feature>
<feature type="compositionally biased region" description="Polar residues" evidence="10">
    <location>
        <begin position="1447"/>
        <end position="1457"/>
    </location>
</feature>
<keyword evidence="7" id="KW-0539">Nucleus</keyword>
<evidence type="ECO:0000256" key="8">
    <source>
        <dbReference type="ARBA" id="ARBA00040531"/>
    </source>
</evidence>
<dbReference type="InterPro" id="IPR051132">
    <property type="entry name" value="3-5_Exonuclease_domain"/>
</dbReference>
<dbReference type="PANTHER" id="PTHR13620:SF109">
    <property type="entry name" value="3'-5' EXONUCLEASE"/>
    <property type="match status" value="1"/>
</dbReference>
<feature type="region of interest" description="Disordered" evidence="10">
    <location>
        <begin position="1"/>
        <end position="112"/>
    </location>
</feature>
<evidence type="ECO:0000256" key="2">
    <source>
        <dbReference type="ARBA" id="ARBA00022722"/>
    </source>
</evidence>
<dbReference type="EMBL" id="QPFP01000095">
    <property type="protein sequence ID" value="TEB22231.1"/>
    <property type="molecule type" value="Genomic_DNA"/>
</dbReference>
<keyword evidence="3" id="KW-0479">Metal-binding</keyword>
<feature type="compositionally biased region" description="Polar residues" evidence="10">
    <location>
        <begin position="91"/>
        <end position="105"/>
    </location>
</feature>
<evidence type="ECO:0000256" key="3">
    <source>
        <dbReference type="ARBA" id="ARBA00022723"/>
    </source>
</evidence>
<gene>
    <name evidence="13" type="ORF">FA13DRAFT_1819084</name>
</gene>
<keyword evidence="4" id="KW-0378">Hydrolase</keyword>
<feature type="region of interest" description="Disordered" evidence="10">
    <location>
        <begin position="127"/>
        <end position="178"/>
    </location>
</feature>
<comment type="subcellular location">
    <subcellularLocation>
        <location evidence="1">Nucleus</location>
    </subcellularLocation>
</comment>
<dbReference type="OrthoDB" id="1920326at2759"/>
<keyword evidence="14" id="KW-1185">Reference proteome</keyword>
<dbReference type="CDD" id="cd06141">
    <property type="entry name" value="WRN_exo"/>
    <property type="match status" value="1"/>
</dbReference>
<evidence type="ECO:0000313" key="14">
    <source>
        <dbReference type="Proteomes" id="UP000298030"/>
    </source>
</evidence>
<feature type="compositionally biased region" description="Acidic residues" evidence="10">
    <location>
        <begin position="146"/>
        <end position="159"/>
    </location>
</feature>
<evidence type="ECO:0000256" key="5">
    <source>
        <dbReference type="ARBA" id="ARBA00022839"/>
    </source>
</evidence>
<dbReference type="GO" id="GO:0006139">
    <property type="term" value="P:nucleobase-containing compound metabolic process"/>
    <property type="evidence" value="ECO:0007669"/>
    <property type="project" value="InterPro"/>
</dbReference>
<evidence type="ECO:0000259" key="12">
    <source>
        <dbReference type="Pfam" id="PF20499"/>
    </source>
</evidence>
<evidence type="ECO:0000256" key="9">
    <source>
        <dbReference type="ARBA" id="ARBA00042761"/>
    </source>
</evidence>
<dbReference type="SUPFAM" id="SSF53098">
    <property type="entry name" value="Ribonuclease H-like"/>
    <property type="match status" value="1"/>
</dbReference>
<dbReference type="GO" id="GO:0003676">
    <property type="term" value="F:nucleic acid binding"/>
    <property type="evidence" value="ECO:0007669"/>
    <property type="project" value="InterPro"/>
</dbReference>
<feature type="compositionally biased region" description="Polar residues" evidence="10">
    <location>
        <begin position="130"/>
        <end position="141"/>
    </location>
</feature>
<feature type="domain" description="3'-5' exonuclease" evidence="11">
    <location>
        <begin position="581"/>
        <end position="748"/>
    </location>
</feature>
<evidence type="ECO:0000313" key="13">
    <source>
        <dbReference type="EMBL" id="TEB22231.1"/>
    </source>
</evidence>
<proteinExistence type="predicted"/>
<dbReference type="InterPro" id="IPR046616">
    <property type="entry name" value="DUF6729"/>
</dbReference>
<dbReference type="Pfam" id="PF20499">
    <property type="entry name" value="DUF6729"/>
    <property type="match status" value="1"/>
</dbReference>